<evidence type="ECO:0000313" key="2">
    <source>
        <dbReference type="Proteomes" id="UP001180020"/>
    </source>
</evidence>
<name>A0AAV9DP54_ACOCL</name>
<dbReference type="Proteomes" id="UP001180020">
    <property type="component" value="Unassembled WGS sequence"/>
</dbReference>
<evidence type="ECO:0000313" key="1">
    <source>
        <dbReference type="EMBL" id="KAK1302929.1"/>
    </source>
</evidence>
<gene>
    <name evidence="1" type="ORF">QJS10_CPB12g00783</name>
</gene>
<protein>
    <submittedName>
        <fullName evidence="1">Uncharacterized protein</fullName>
    </submittedName>
</protein>
<dbReference type="AlphaFoldDB" id="A0AAV9DP54"/>
<reference evidence="1" key="2">
    <citation type="submission" date="2023-06" db="EMBL/GenBank/DDBJ databases">
        <authorList>
            <person name="Ma L."/>
            <person name="Liu K.-W."/>
            <person name="Li Z."/>
            <person name="Hsiao Y.-Y."/>
            <person name="Qi Y."/>
            <person name="Fu T."/>
            <person name="Tang G."/>
            <person name="Zhang D."/>
            <person name="Sun W.-H."/>
            <person name="Liu D.-K."/>
            <person name="Li Y."/>
            <person name="Chen G.-Z."/>
            <person name="Liu X.-D."/>
            <person name="Liao X.-Y."/>
            <person name="Jiang Y.-T."/>
            <person name="Yu X."/>
            <person name="Hao Y."/>
            <person name="Huang J."/>
            <person name="Zhao X.-W."/>
            <person name="Ke S."/>
            <person name="Chen Y.-Y."/>
            <person name="Wu W.-L."/>
            <person name="Hsu J.-L."/>
            <person name="Lin Y.-F."/>
            <person name="Huang M.-D."/>
            <person name="Li C.-Y."/>
            <person name="Huang L."/>
            <person name="Wang Z.-W."/>
            <person name="Zhao X."/>
            <person name="Zhong W.-Y."/>
            <person name="Peng D.-H."/>
            <person name="Ahmad S."/>
            <person name="Lan S."/>
            <person name="Zhang J.-S."/>
            <person name="Tsai W.-C."/>
            <person name="Van De Peer Y."/>
            <person name="Liu Z.-J."/>
        </authorList>
    </citation>
    <scope>NUCLEOTIDE SEQUENCE</scope>
    <source>
        <strain evidence="1">CP</strain>
        <tissue evidence="1">Leaves</tissue>
    </source>
</reference>
<reference evidence="1" key="1">
    <citation type="journal article" date="2023" name="Nat. Commun.">
        <title>Diploid and tetraploid genomes of Acorus and the evolution of monocots.</title>
        <authorList>
            <person name="Ma L."/>
            <person name="Liu K.W."/>
            <person name="Li Z."/>
            <person name="Hsiao Y.Y."/>
            <person name="Qi Y."/>
            <person name="Fu T."/>
            <person name="Tang G.D."/>
            <person name="Zhang D."/>
            <person name="Sun W.H."/>
            <person name="Liu D.K."/>
            <person name="Li Y."/>
            <person name="Chen G.Z."/>
            <person name="Liu X.D."/>
            <person name="Liao X.Y."/>
            <person name="Jiang Y.T."/>
            <person name="Yu X."/>
            <person name="Hao Y."/>
            <person name="Huang J."/>
            <person name="Zhao X.W."/>
            <person name="Ke S."/>
            <person name="Chen Y.Y."/>
            <person name="Wu W.L."/>
            <person name="Hsu J.L."/>
            <person name="Lin Y.F."/>
            <person name="Huang M.D."/>
            <person name="Li C.Y."/>
            <person name="Huang L."/>
            <person name="Wang Z.W."/>
            <person name="Zhao X."/>
            <person name="Zhong W.Y."/>
            <person name="Peng D.H."/>
            <person name="Ahmad S."/>
            <person name="Lan S."/>
            <person name="Zhang J.S."/>
            <person name="Tsai W.C."/>
            <person name="Van de Peer Y."/>
            <person name="Liu Z.J."/>
        </authorList>
    </citation>
    <scope>NUCLEOTIDE SEQUENCE</scope>
    <source>
        <strain evidence="1">CP</strain>
    </source>
</reference>
<proteinExistence type="predicted"/>
<sequence>MIVDSVVNHFQSQVKKDRTWRPTWANQSLPKLSDAMTQQLDAPFSWEEIRLTMFSTDGNKSPGLDWFGLSFYQR</sequence>
<accession>A0AAV9DP54</accession>
<dbReference type="EMBL" id="JAUJYO010000012">
    <property type="protein sequence ID" value="KAK1302929.1"/>
    <property type="molecule type" value="Genomic_DNA"/>
</dbReference>
<comment type="caution">
    <text evidence="1">The sequence shown here is derived from an EMBL/GenBank/DDBJ whole genome shotgun (WGS) entry which is preliminary data.</text>
</comment>
<organism evidence="1 2">
    <name type="scientific">Acorus calamus</name>
    <name type="common">Sweet flag</name>
    <dbReference type="NCBI Taxonomy" id="4465"/>
    <lineage>
        <taxon>Eukaryota</taxon>
        <taxon>Viridiplantae</taxon>
        <taxon>Streptophyta</taxon>
        <taxon>Embryophyta</taxon>
        <taxon>Tracheophyta</taxon>
        <taxon>Spermatophyta</taxon>
        <taxon>Magnoliopsida</taxon>
        <taxon>Liliopsida</taxon>
        <taxon>Acoraceae</taxon>
        <taxon>Acorus</taxon>
    </lineage>
</organism>
<keyword evidence="2" id="KW-1185">Reference proteome</keyword>